<dbReference type="PANTHER" id="PTHR46566:SF2">
    <property type="entry name" value="ATP-DEPENDENT 6-PHOSPHOFRUCTOKINASE ISOZYME 2"/>
    <property type="match status" value="1"/>
</dbReference>
<dbReference type="InterPro" id="IPR011611">
    <property type="entry name" value="PfkB_dom"/>
</dbReference>
<accession>A0A1E7FRX8</accession>
<dbReference type="Proteomes" id="UP000095751">
    <property type="component" value="Unassembled WGS sequence"/>
</dbReference>
<dbReference type="InParanoid" id="A0A1E7FRX8"/>
<dbReference type="Gene3D" id="3.40.1190.20">
    <property type="match status" value="1"/>
</dbReference>
<dbReference type="Pfam" id="PF00294">
    <property type="entry name" value="PfkB"/>
    <property type="match status" value="1"/>
</dbReference>
<evidence type="ECO:0000259" key="1">
    <source>
        <dbReference type="Pfam" id="PF00294"/>
    </source>
</evidence>
<evidence type="ECO:0000313" key="3">
    <source>
        <dbReference type="Proteomes" id="UP000095751"/>
    </source>
</evidence>
<feature type="domain" description="Carbohydrate kinase PfkB" evidence="1">
    <location>
        <begin position="20"/>
        <end position="304"/>
    </location>
</feature>
<proteinExistence type="predicted"/>
<feature type="non-terminal residue" evidence="2">
    <location>
        <position position="1"/>
    </location>
</feature>
<dbReference type="KEGG" id="fcy:FRACYDRAFT_149155"/>
<dbReference type="InterPro" id="IPR029056">
    <property type="entry name" value="Ribokinase-like"/>
</dbReference>
<gene>
    <name evidence="2" type="ORF">FRACYDRAFT_149155</name>
</gene>
<dbReference type="PANTHER" id="PTHR46566">
    <property type="entry name" value="1-PHOSPHOFRUCTOKINASE-RELATED"/>
    <property type="match status" value="1"/>
</dbReference>
<protein>
    <recommendedName>
        <fullName evidence="1">Carbohydrate kinase PfkB domain-containing protein</fullName>
    </recommendedName>
</protein>
<feature type="non-terminal residue" evidence="2">
    <location>
        <position position="389"/>
    </location>
</feature>
<organism evidence="2 3">
    <name type="scientific">Fragilariopsis cylindrus CCMP1102</name>
    <dbReference type="NCBI Taxonomy" id="635003"/>
    <lineage>
        <taxon>Eukaryota</taxon>
        <taxon>Sar</taxon>
        <taxon>Stramenopiles</taxon>
        <taxon>Ochrophyta</taxon>
        <taxon>Bacillariophyta</taxon>
        <taxon>Bacillariophyceae</taxon>
        <taxon>Bacillariophycidae</taxon>
        <taxon>Bacillariales</taxon>
        <taxon>Bacillariaceae</taxon>
        <taxon>Fragilariopsis</taxon>
    </lineage>
</organism>
<sequence length="389" mass="41416">IVVGLNAALQKRFVLPDKQVLMPGNVHRASTVNIGVGGKGQDAAIALHCLGLNDAIKLLQFVGTGSTGDVVYKLLLDQLGESAMELTVRPSSEMRTCTSIVASDETTELVEPSGIITSDEIEELFSNKLSSCVNNDARSLCIMGSMPPGVGNDTYARIYSKVVGPSSICVIDSLAGIEPLLLKVSELGNNACPLLLKINASELCKLVGTSKSGCETGGIKKKELIDAIDMFLSKYYLTPTTINTLLGLAITDGKHAAYFVSFEKDQQEFRIFKYSVPNLETSQTLYPIGAGDAVAAGVIAAWTSILITTTSSLPTVPKACLKVLVDFVESIRKDQSSLTTANAVASFAFGLSCGSASCLQEENSVLDDSDVVRLLQTIRKPDLIHNQPF</sequence>
<keyword evidence="3" id="KW-1185">Reference proteome</keyword>
<dbReference type="EMBL" id="KV784354">
    <property type="protein sequence ID" value="OEU20583.1"/>
    <property type="molecule type" value="Genomic_DNA"/>
</dbReference>
<dbReference type="AlphaFoldDB" id="A0A1E7FRX8"/>
<reference evidence="2 3" key="1">
    <citation type="submission" date="2016-09" db="EMBL/GenBank/DDBJ databases">
        <title>Extensive genetic diversity and differential bi-allelic expression allows diatom success in the polar Southern Ocean.</title>
        <authorList>
            <consortium name="DOE Joint Genome Institute"/>
            <person name="Mock T."/>
            <person name="Otillar R.P."/>
            <person name="Strauss J."/>
            <person name="Dupont C."/>
            <person name="Frickenhaus S."/>
            <person name="Maumus F."/>
            <person name="Mcmullan M."/>
            <person name="Sanges R."/>
            <person name="Schmutz J."/>
            <person name="Toseland A."/>
            <person name="Valas R."/>
            <person name="Veluchamy A."/>
            <person name="Ward B.J."/>
            <person name="Allen A."/>
            <person name="Barry K."/>
            <person name="Falciatore A."/>
            <person name="Ferrante M."/>
            <person name="Fortunato A.E."/>
            <person name="Gloeckner G."/>
            <person name="Gruber A."/>
            <person name="Hipkin R."/>
            <person name="Janech M."/>
            <person name="Kroth P."/>
            <person name="Leese F."/>
            <person name="Lindquist E."/>
            <person name="Lyon B.R."/>
            <person name="Martin J."/>
            <person name="Mayer C."/>
            <person name="Parker M."/>
            <person name="Quesneville H."/>
            <person name="Raymond J."/>
            <person name="Uhlig C."/>
            <person name="Valentin K.U."/>
            <person name="Worden A.Z."/>
            <person name="Armbrust E.V."/>
            <person name="Bowler C."/>
            <person name="Green B."/>
            <person name="Moulton V."/>
            <person name="Van Oosterhout C."/>
            <person name="Grigoriev I."/>
        </authorList>
    </citation>
    <scope>NUCLEOTIDE SEQUENCE [LARGE SCALE GENOMIC DNA]</scope>
    <source>
        <strain evidence="2 3">CCMP1102</strain>
    </source>
</reference>
<dbReference type="SUPFAM" id="SSF53613">
    <property type="entry name" value="Ribokinase-like"/>
    <property type="match status" value="1"/>
</dbReference>
<name>A0A1E7FRX8_9STRA</name>
<evidence type="ECO:0000313" key="2">
    <source>
        <dbReference type="EMBL" id="OEU20583.1"/>
    </source>
</evidence>
<dbReference type="OrthoDB" id="26487at2759"/>